<sequence>MASIDDGPPFGPIVNGTMVVVFWEYRPSNIAAYSFLGLFALATLAHIVYFFRLRAWVFIPFVLGGVCQIFGYYERSEAHSAPRVLRPWILQNMLLLVSPPLLAATVYMSYGRISSALLYGTYRRKNPHKDRNCCTRCCVSLCCTCSPTKAYVLVDIVAIFTQLIGTVLPASGTPEAQRLSVIVVLIGLLAQMLALGAFLVFCVRLHARLRRDPARWSRAMVADPAVNWLGYFVVMEMAGVMLVVRSVMRGVEYLQGMDGYVASHEWCVYVFDAVPMLVVMVGFLVLYPPRLVREVAHLEKIEQGVGECVELRGGSGGSGSDQGNA</sequence>
<gene>
    <name evidence="6" type="ORF">N657DRAFT_179652</name>
</gene>
<feature type="transmembrane region" description="Helical" evidence="5">
    <location>
        <begin position="268"/>
        <end position="287"/>
    </location>
</feature>
<feature type="transmembrane region" description="Helical" evidence="5">
    <location>
        <begin position="182"/>
        <end position="207"/>
    </location>
</feature>
<organism evidence="6 7">
    <name type="scientific">Parathielavia appendiculata</name>
    <dbReference type="NCBI Taxonomy" id="2587402"/>
    <lineage>
        <taxon>Eukaryota</taxon>
        <taxon>Fungi</taxon>
        <taxon>Dikarya</taxon>
        <taxon>Ascomycota</taxon>
        <taxon>Pezizomycotina</taxon>
        <taxon>Sordariomycetes</taxon>
        <taxon>Sordariomycetidae</taxon>
        <taxon>Sordariales</taxon>
        <taxon>Chaetomiaceae</taxon>
        <taxon>Parathielavia</taxon>
    </lineage>
</organism>
<dbReference type="EMBL" id="MU853224">
    <property type="protein sequence ID" value="KAK4126883.1"/>
    <property type="molecule type" value="Genomic_DNA"/>
</dbReference>
<dbReference type="InterPro" id="IPR007568">
    <property type="entry name" value="RTA1"/>
</dbReference>
<dbReference type="GeneID" id="87822879"/>
<protein>
    <submittedName>
        <fullName evidence="6">RTA1-domain-containing protein</fullName>
    </submittedName>
</protein>
<dbReference type="PANTHER" id="PTHR31465">
    <property type="entry name" value="PROTEIN RTA1-RELATED"/>
    <property type="match status" value="1"/>
</dbReference>
<feature type="transmembrane region" description="Helical" evidence="5">
    <location>
        <begin position="228"/>
        <end position="248"/>
    </location>
</feature>
<dbReference type="RefSeq" id="XP_062650654.1">
    <property type="nucleotide sequence ID" value="XM_062786113.1"/>
</dbReference>
<dbReference type="Pfam" id="PF04479">
    <property type="entry name" value="RTA1"/>
    <property type="match status" value="2"/>
</dbReference>
<feature type="transmembrane region" description="Helical" evidence="5">
    <location>
        <begin position="93"/>
        <end position="119"/>
    </location>
</feature>
<dbReference type="AlphaFoldDB" id="A0AAN6U5L0"/>
<evidence type="ECO:0000256" key="5">
    <source>
        <dbReference type="SAM" id="Phobius"/>
    </source>
</evidence>
<feature type="transmembrane region" description="Helical" evidence="5">
    <location>
        <begin position="150"/>
        <end position="170"/>
    </location>
</feature>
<comment type="caution">
    <text evidence="6">The sequence shown here is derived from an EMBL/GenBank/DDBJ whole genome shotgun (WGS) entry which is preliminary data.</text>
</comment>
<dbReference type="GO" id="GO:0016020">
    <property type="term" value="C:membrane"/>
    <property type="evidence" value="ECO:0007669"/>
    <property type="project" value="UniProtKB-SubCell"/>
</dbReference>
<proteinExistence type="predicted"/>
<keyword evidence="4 5" id="KW-0472">Membrane</keyword>
<keyword evidence="7" id="KW-1185">Reference proteome</keyword>
<keyword evidence="3 5" id="KW-1133">Transmembrane helix</keyword>
<keyword evidence="2 5" id="KW-0812">Transmembrane</keyword>
<comment type="subcellular location">
    <subcellularLocation>
        <location evidence="1">Membrane</location>
        <topology evidence="1">Multi-pass membrane protein</topology>
    </subcellularLocation>
</comment>
<feature type="transmembrane region" description="Helical" evidence="5">
    <location>
        <begin position="56"/>
        <end position="73"/>
    </location>
</feature>
<evidence type="ECO:0000313" key="6">
    <source>
        <dbReference type="EMBL" id="KAK4126883.1"/>
    </source>
</evidence>
<reference evidence="6" key="1">
    <citation type="journal article" date="2023" name="Mol. Phylogenet. Evol.">
        <title>Genome-scale phylogeny and comparative genomics of the fungal order Sordariales.</title>
        <authorList>
            <person name="Hensen N."/>
            <person name="Bonometti L."/>
            <person name="Westerberg I."/>
            <person name="Brannstrom I.O."/>
            <person name="Guillou S."/>
            <person name="Cros-Aarteil S."/>
            <person name="Calhoun S."/>
            <person name="Haridas S."/>
            <person name="Kuo A."/>
            <person name="Mondo S."/>
            <person name="Pangilinan J."/>
            <person name="Riley R."/>
            <person name="LaButti K."/>
            <person name="Andreopoulos B."/>
            <person name="Lipzen A."/>
            <person name="Chen C."/>
            <person name="Yan M."/>
            <person name="Daum C."/>
            <person name="Ng V."/>
            <person name="Clum A."/>
            <person name="Steindorff A."/>
            <person name="Ohm R.A."/>
            <person name="Martin F."/>
            <person name="Silar P."/>
            <person name="Natvig D.O."/>
            <person name="Lalanne C."/>
            <person name="Gautier V."/>
            <person name="Ament-Velasquez S.L."/>
            <person name="Kruys A."/>
            <person name="Hutchinson M.I."/>
            <person name="Powell A.J."/>
            <person name="Barry K."/>
            <person name="Miller A.N."/>
            <person name="Grigoriev I.V."/>
            <person name="Debuchy R."/>
            <person name="Gladieux P."/>
            <person name="Hiltunen Thoren M."/>
            <person name="Johannesson H."/>
        </authorList>
    </citation>
    <scope>NUCLEOTIDE SEQUENCE</scope>
    <source>
        <strain evidence="6">CBS 731.68</strain>
    </source>
</reference>
<accession>A0AAN6U5L0</accession>
<evidence type="ECO:0000313" key="7">
    <source>
        <dbReference type="Proteomes" id="UP001302602"/>
    </source>
</evidence>
<evidence type="ECO:0000256" key="4">
    <source>
        <dbReference type="ARBA" id="ARBA00023136"/>
    </source>
</evidence>
<dbReference type="PANTHER" id="PTHR31465:SF17">
    <property type="entry name" value="DOMAIN PROTEIN, PUTATIVE (AFU_ORTHOLOGUE AFUA_5G09900)-RELATED"/>
    <property type="match status" value="1"/>
</dbReference>
<dbReference type="Proteomes" id="UP001302602">
    <property type="component" value="Unassembled WGS sequence"/>
</dbReference>
<evidence type="ECO:0000256" key="2">
    <source>
        <dbReference type="ARBA" id="ARBA00022692"/>
    </source>
</evidence>
<evidence type="ECO:0000256" key="1">
    <source>
        <dbReference type="ARBA" id="ARBA00004141"/>
    </source>
</evidence>
<reference evidence="6" key="2">
    <citation type="submission" date="2023-05" db="EMBL/GenBank/DDBJ databases">
        <authorList>
            <consortium name="Lawrence Berkeley National Laboratory"/>
            <person name="Steindorff A."/>
            <person name="Hensen N."/>
            <person name="Bonometti L."/>
            <person name="Westerberg I."/>
            <person name="Brannstrom I.O."/>
            <person name="Guillou S."/>
            <person name="Cros-Aarteil S."/>
            <person name="Calhoun S."/>
            <person name="Haridas S."/>
            <person name="Kuo A."/>
            <person name="Mondo S."/>
            <person name="Pangilinan J."/>
            <person name="Riley R."/>
            <person name="Labutti K."/>
            <person name="Andreopoulos B."/>
            <person name="Lipzen A."/>
            <person name="Chen C."/>
            <person name="Yanf M."/>
            <person name="Daum C."/>
            <person name="Ng V."/>
            <person name="Clum A."/>
            <person name="Ohm R."/>
            <person name="Martin F."/>
            <person name="Silar P."/>
            <person name="Natvig D."/>
            <person name="Lalanne C."/>
            <person name="Gautier V."/>
            <person name="Ament-Velasquez S.L."/>
            <person name="Kruys A."/>
            <person name="Hutchinson M.I."/>
            <person name="Powell A.J."/>
            <person name="Barry K."/>
            <person name="Miller A.N."/>
            <person name="Grigoriev I.V."/>
            <person name="Debuchy R."/>
            <person name="Gladieux P."/>
            <person name="Thoren M.H."/>
            <person name="Johannesson H."/>
        </authorList>
    </citation>
    <scope>NUCLEOTIDE SEQUENCE</scope>
    <source>
        <strain evidence="6">CBS 731.68</strain>
    </source>
</reference>
<name>A0AAN6U5L0_9PEZI</name>
<feature type="transmembrane region" description="Helical" evidence="5">
    <location>
        <begin position="30"/>
        <end position="49"/>
    </location>
</feature>
<evidence type="ECO:0000256" key="3">
    <source>
        <dbReference type="ARBA" id="ARBA00022989"/>
    </source>
</evidence>